<feature type="compositionally biased region" description="Low complexity" evidence="1">
    <location>
        <begin position="209"/>
        <end position="232"/>
    </location>
</feature>
<dbReference type="AlphaFoldDB" id="A0A8H6RJT3"/>
<reference evidence="2" key="1">
    <citation type="submission" date="2020-04" db="EMBL/GenBank/DDBJ databases">
        <title>Draft genome resource of the tomato pathogen Pseudocercospora fuligena.</title>
        <authorList>
            <person name="Zaccaron A."/>
        </authorList>
    </citation>
    <scope>NUCLEOTIDE SEQUENCE</scope>
    <source>
        <strain evidence="2">PF001</strain>
    </source>
</reference>
<accession>A0A8H6RJT3</accession>
<name>A0A8H6RJT3_9PEZI</name>
<dbReference type="Proteomes" id="UP000660729">
    <property type="component" value="Unassembled WGS sequence"/>
</dbReference>
<proteinExistence type="predicted"/>
<feature type="compositionally biased region" description="Polar residues" evidence="1">
    <location>
        <begin position="233"/>
        <end position="250"/>
    </location>
</feature>
<sequence length="438" mass="46274">MKTYDCVRRIRLADCAETGCGTFNIGARCYDGDTLRKSDAPHNLPLIEDQVALSQGQSALSSTSGAHKALGSPTSSATTSGSTYWPQRLCDAKDHPDDPTLGLYQKYDTVESVCADQGSIITCANKTETPCKKSRGGGSCCSTGGTALCCQVPGGLRLGFGNETWVKADGSVYATSAGNASEYGTLKEQGRESQYNPKNAGRMGSHIRASNSTTTDSASSTASTFMTVTTKANSSAPLASSTASDATQTKDSPDMARPCDPYRIIDPFCTSLAVQPAATSSASSIATRSGQSSLVEHIKQVGDEIVEVAKHVVDNITNSNHPRTAVRRDTFSYESEDYGPRSPDNTNLAHDNHGKGIGVKTSVTDTQGPAKPTCTPKPKAGVVARSGDNSVFERIKQIGNELIKIAKDAINGDRSATVTELEGLPPHMWNISCDHPLY</sequence>
<evidence type="ECO:0000256" key="1">
    <source>
        <dbReference type="SAM" id="MobiDB-lite"/>
    </source>
</evidence>
<evidence type="ECO:0000313" key="3">
    <source>
        <dbReference type="Proteomes" id="UP000660729"/>
    </source>
</evidence>
<organism evidence="2 3">
    <name type="scientific">Pseudocercospora fuligena</name>
    <dbReference type="NCBI Taxonomy" id="685502"/>
    <lineage>
        <taxon>Eukaryota</taxon>
        <taxon>Fungi</taxon>
        <taxon>Dikarya</taxon>
        <taxon>Ascomycota</taxon>
        <taxon>Pezizomycotina</taxon>
        <taxon>Dothideomycetes</taxon>
        <taxon>Dothideomycetidae</taxon>
        <taxon>Mycosphaerellales</taxon>
        <taxon>Mycosphaerellaceae</taxon>
        <taxon>Pseudocercospora</taxon>
    </lineage>
</organism>
<keyword evidence="3" id="KW-1185">Reference proteome</keyword>
<protein>
    <submittedName>
        <fullName evidence="2">Uncharacterized protein</fullName>
    </submittedName>
</protein>
<comment type="caution">
    <text evidence="2">The sequence shown here is derived from an EMBL/GenBank/DDBJ whole genome shotgun (WGS) entry which is preliminary data.</text>
</comment>
<feature type="region of interest" description="Disordered" evidence="1">
    <location>
        <begin position="184"/>
        <end position="259"/>
    </location>
</feature>
<dbReference type="EMBL" id="JABCIY010000155">
    <property type="protein sequence ID" value="KAF7191872.1"/>
    <property type="molecule type" value="Genomic_DNA"/>
</dbReference>
<feature type="compositionally biased region" description="Low complexity" evidence="1">
    <location>
        <begin position="369"/>
        <end position="380"/>
    </location>
</feature>
<gene>
    <name evidence="2" type="ORF">HII31_06917</name>
</gene>
<feature type="region of interest" description="Disordered" evidence="1">
    <location>
        <begin position="320"/>
        <end position="382"/>
    </location>
</feature>
<evidence type="ECO:0000313" key="2">
    <source>
        <dbReference type="EMBL" id="KAF7191872.1"/>
    </source>
</evidence>